<keyword evidence="9" id="KW-1185">Reference proteome</keyword>
<dbReference type="GO" id="GO:0061666">
    <property type="term" value="F:UFM1 ligase activity"/>
    <property type="evidence" value="ECO:0007669"/>
    <property type="project" value="InterPro"/>
</dbReference>
<name>A0A7J0HBZ6_9ERIC</name>
<organism evidence="8 9">
    <name type="scientific">Actinidia rufa</name>
    <dbReference type="NCBI Taxonomy" id="165716"/>
    <lineage>
        <taxon>Eukaryota</taxon>
        <taxon>Viridiplantae</taxon>
        <taxon>Streptophyta</taxon>
        <taxon>Embryophyta</taxon>
        <taxon>Tracheophyta</taxon>
        <taxon>Spermatophyta</taxon>
        <taxon>Magnoliopsida</taxon>
        <taxon>eudicotyledons</taxon>
        <taxon>Gunneridae</taxon>
        <taxon>Pentapetalae</taxon>
        <taxon>asterids</taxon>
        <taxon>Ericales</taxon>
        <taxon>Actinidiaceae</taxon>
        <taxon>Actinidia</taxon>
    </lineage>
</organism>
<proteinExistence type="inferred from homology"/>
<reference evidence="8 9" key="1">
    <citation type="submission" date="2019-07" db="EMBL/GenBank/DDBJ databases">
        <title>De Novo Assembly of kiwifruit Actinidia rufa.</title>
        <authorList>
            <person name="Sugita-Konishi S."/>
            <person name="Sato K."/>
            <person name="Mori E."/>
            <person name="Abe Y."/>
            <person name="Kisaki G."/>
            <person name="Hamano K."/>
            <person name="Suezawa K."/>
            <person name="Otani M."/>
            <person name="Fukuda T."/>
            <person name="Manabe T."/>
            <person name="Gomi K."/>
            <person name="Tabuchi M."/>
            <person name="Akimitsu K."/>
            <person name="Kataoka I."/>
        </authorList>
    </citation>
    <scope>NUCLEOTIDE SEQUENCE [LARGE SCALE GENOMIC DNA]</scope>
    <source>
        <strain evidence="9">cv. Fuchu</strain>
    </source>
</reference>
<dbReference type="PANTHER" id="PTHR31057">
    <property type="entry name" value="E3 UFM1-PROTEIN LIGASE 1"/>
    <property type="match status" value="1"/>
</dbReference>
<feature type="coiled-coil region" evidence="4">
    <location>
        <begin position="457"/>
        <end position="491"/>
    </location>
</feature>
<feature type="domain" description="E3 UFM1-protein ligase 1-like N-terminal" evidence="6">
    <location>
        <begin position="131"/>
        <end position="197"/>
    </location>
</feature>
<evidence type="ECO:0000256" key="1">
    <source>
        <dbReference type="ARBA" id="ARBA00010789"/>
    </source>
</evidence>
<comment type="caution">
    <text evidence="8">The sequence shown here is derived from an EMBL/GenBank/DDBJ whole genome shotgun (WGS) entry which is preliminary data.</text>
</comment>
<feature type="domain" description="E3 UFM1-protein ligase 1-like" evidence="7">
    <location>
        <begin position="471"/>
        <end position="502"/>
    </location>
</feature>
<evidence type="ECO:0000313" key="8">
    <source>
        <dbReference type="EMBL" id="GFZ20568.1"/>
    </source>
</evidence>
<dbReference type="GO" id="GO:1990592">
    <property type="term" value="P:protein K69-linked ufmylation"/>
    <property type="evidence" value="ECO:0007669"/>
    <property type="project" value="TreeGrafter"/>
</dbReference>
<dbReference type="GO" id="GO:0005789">
    <property type="term" value="C:endoplasmic reticulum membrane"/>
    <property type="evidence" value="ECO:0007669"/>
    <property type="project" value="TreeGrafter"/>
</dbReference>
<feature type="domain" description="E3 UFM1-protein ligase 1-like N-terminal" evidence="6">
    <location>
        <begin position="26"/>
        <end position="114"/>
    </location>
</feature>
<keyword evidence="2" id="KW-0808">Transferase</keyword>
<evidence type="ECO:0000256" key="3">
    <source>
        <dbReference type="ARBA" id="ARBA00022786"/>
    </source>
</evidence>
<dbReference type="Pfam" id="PF09743">
    <property type="entry name" value="E3_UFM1_ligase"/>
    <property type="match status" value="2"/>
</dbReference>
<accession>A0A7J0HBZ6</accession>
<dbReference type="GO" id="GO:0034976">
    <property type="term" value="P:response to endoplasmic reticulum stress"/>
    <property type="evidence" value="ECO:0007669"/>
    <property type="project" value="TreeGrafter"/>
</dbReference>
<dbReference type="OrthoDB" id="10258297at2759"/>
<dbReference type="GO" id="GO:0032434">
    <property type="term" value="P:regulation of proteasomal ubiquitin-dependent protein catabolic process"/>
    <property type="evidence" value="ECO:0007669"/>
    <property type="project" value="TreeGrafter"/>
</dbReference>
<dbReference type="Pfam" id="PF23659">
    <property type="entry name" value="UFL1"/>
    <property type="match status" value="1"/>
</dbReference>
<sequence>MPVIIGAIASRNRCGDQELRAYFADDLADSIGVDLYRVEKQTQHIVANDASLMLINGEVISNSYWDTVAEEIHERLQECSQIALAELAAQLQVGSQLIATVLEPRLGTLFGARCSCYCKKWMELVVWLLKIRFFQTLFNGLVKDGKILGSLRAGVHWTPTVFAIAQKETVDSFFSQNSFISYELLHKLGISQPIQYLQSRHPEGIPLDTIFVHPSMVEMLNAAAEDAMERSSWIDSLLLLPASFGSQDASRILSNCQSVQAALKSNKAILLGESYVFSTDFVKDLFDRMEKEMETFSLSGFSGSGRDDLHATKGAKTGNELSSSSVAESNETGYESGNNKQGFYKGSKRKKGKSVGNAKTVAAVNSSDNQEPVPSKSKKNQKKVKDTSSLQVLEAKSGNKKELDKMKEASFSLSEEWLIQKIILLMQWSNSAGPNSFEPLANHLRPILLNSWKQRRKMAFTESAQRMKRVLDNLQRKIDESFLNMQLYEKALDLFEDDQSTSERQKTLPGPLSVKAVAVIEALEGKISACFRKQNLFLNLVPRELFCLSPFPFSARLPLTTCL</sequence>
<feature type="region of interest" description="Disordered" evidence="5">
    <location>
        <begin position="307"/>
        <end position="396"/>
    </location>
</feature>
<dbReference type="PANTHER" id="PTHR31057:SF0">
    <property type="entry name" value="E3 UFM1-PROTEIN LIGASE 1"/>
    <property type="match status" value="1"/>
</dbReference>
<keyword evidence="3" id="KW-0833">Ubl conjugation pathway</keyword>
<evidence type="ECO:0000313" key="9">
    <source>
        <dbReference type="Proteomes" id="UP000585474"/>
    </source>
</evidence>
<dbReference type="Pfam" id="PF25870">
    <property type="entry name" value="WHD_UFL1_5th"/>
    <property type="match status" value="1"/>
</dbReference>
<protein>
    <submittedName>
        <fullName evidence="8">Uncharacterized protein</fullName>
    </submittedName>
</protein>
<dbReference type="Proteomes" id="UP000585474">
    <property type="component" value="Unassembled WGS sequence"/>
</dbReference>
<evidence type="ECO:0000259" key="7">
    <source>
        <dbReference type="Pfam" id="PF23659"/>
    </source>
</evidence>
<evidence type="ECO:0000256" key="5">
    <source>
        <dbReference type="SAM" id="MobiDB-lite"/>
    </source>
</evidence>
<feature type="compositionally biased region" description="Polar residues" evidence="5">
    <location>
        <begin position="363"/>
        <end position="372"/>
    </location>
</feature>
<gene>
    <name evidence="8" type="ORF">Acr_28g0012730</name>
</gene>
<dbReference type="InterPro" id="IPR056579">
    <property type="entry name" value="Ufl1_N"/>
</dbReference>
<evidence type="ECO:0000259" key="6">
    <source>
        <dbReference type="Pfam" id="PF09743"/>
    </source>
</evidence>
<dbReference type="InterPro" id="IPR056580">
    <property type="entry name" value="Ufl1_dom"/>
</dbReference>
<feature type="compositionally biased region" description="Polar residues" evidence="5">
    <location>
        <begin position="319"/>
        <end position="341"/>
    </location>
</feature>
<comment type="similarity">
    <text evidence="1">Belongs to the UFL1 family.</text>
</comment>
<dbReference type="AlphaFoldDB" id="A0A7J0HBZ6"/>
<dbReference type="EMBL" id="BJWL01000028">
    <property type="protein sequence ID" value="GFZ20568.1"/>
    <property type="molecule type" value="Genomic_DNA"/>
</dbReference>
<evidence type="ECO:0000256" key="4">
    <source>
        <dbReference type="SAM" id="Coils"/>
    </source>
</evidence>
<keyword evidence="4" id="KW-0175">Coiled coil</keyword>
<evidence type="ECO:0000256" key="2">
    <source>
        <dbReference type="ARBA" id="ARBA00022679"/>
    </source>
</evidence>
<dbReference type="InterPro" id="IPR018611">
    <property type="entry name" value="Ufl1"/>
</dbReference>